<dbReference type="EMBL" id="MLQQ01000010">
    <property type="protein sequence ID" value="OIJ14037.1"/>
    <property type="molecule type" value="Genomic_DNA"/>
</dbReference>
<feature type="domain" description="Xylose isomerase-like TIM barrel" evidence="1">
    <location>
        <begin position="24"/>
        <end position="247"/>
    </location>
</feature>
<comment type="caution">
    <text evidence="2">The sequence shown here is derived from an EMBL/GenBank/DDBJ whole genome shotgun (WGS) entry which is preliminary data.</text>
</comment>
<evidence type="ECO:0000259" key="1">
    <source>
        <dbReference type="Pfam" id="PF01261"/>
    </source>
</evidence>
<dbReference type="Pfam" id="PF01261">
    <property type="entry name" value="AP_endonuc_2"/>
    <property type="match status" value="1"/>
</dbReference>
<dbReference type="PANTHER" id="PTHR12110:SF48">
    <property type="entry name" value="BLL3656 PROTEIN"/>
    <property type="match status" value="1"/>
</dbReference>
<dbReference type="InterPro" id="IPR036237">
    <property type="entry name" value="Xyl_isomerase-like_sf"/>
</dbReference>
<dbReference type="SUPFAM" id="SSF51658">
    <property type="entry name" value="Xylose isomerase-like"/>
    <property type="match status" value="1"/>
</dbReference>
<dbReference type="InterPro" id="IPR050312">
    <property type="entry name" value="IolE/XylAMocC-like"/>
</dbReference>
<evidence type="ECO:0000313" key="3">
    <source>
        <dbReference type="Proteomes" id="UP000180098"/>
    </source>
</evidence>
<sequence length="277" mass="31282">MAQQFSIAHLTALGCSPPELTYMAARTGYDFVSLRPIYMGLPGEPNYDLAENKALFRETKNALANTGINLLDIELARIYDGLDPKRYLPAFEVAAELGGRHVLSSIWTDDRNFAIERFAEVCDLAKPFGLTIELEFVPIASVYNLEGTLDILNTVKCDNAGLMIDAHHFHRSGDRVEDLEKVPREWFRYFHLCDAPGEIPSSKAAMTRILREERSYVGEGGIDVASIINRIPKIPYSIELPNTKRVQQLGYEEHARRCLQSAKDYFAKHPRQCLSKC</sequence>
<keyword evidence="3" id="KW-1185">Reference proteome</keyword>
<gene>
    <name evidence="2" type="ORF">BKP35_07485</name>
</gene>
<dbReference type="PANTHER" id="PTHR12110">
    <property type="entry name" value="HYDROXYPYRUVATE ISOMERASE"/>
    <property type="match status" value="1"/>
</dbReference>
<dbReference type="OrthoDB" id="9786584at2"/>
<organism evidence="2 3">
    <name type="scientific">Anaerobacillus arseniciselenatis</name>
    <dbReference type="NCBI Taxonomy" id="85682"/>
    <lineage>
        <taxon>Bacteria</taxon>
        <taxon>Bacillati</taxon>
        <taxon>Bacillota</taxon>
        <taxon>Bacilli</taxon>
        <taxon>Bacillales</taxon>
        <taxon>Bacillaceae</taxon>
        <taxon>Anaerobacillus</taxon>
    </lineage>
</organism>
<keyword evidence="2" id="KW-0540">Nuclease</keyword>
<dbReference type="RefSeq" id="WP_071312731.1">
    <property type="nucleotide sequence ID" value="NZ_MLQQ01000010.1"/>
</dbReference>
<dbReference type="InterPro" id="IPR013022">
    <property type="entry name" value="Xyl_isomerase-like_TIM-brl"/>
</dbReference>
<evidence type="ECO:0000313" key="2">
    <source>
        <dbReference type="EMBL" id="OIJ14037.1"/>
    </source>
</evidence>
<dbReference type="Gene3D" id="3.20.20.150">
    <property type="entry name" value="Divalent-metal-dependent TIM barrel enzymes"/>
    <property type="match status" value="1"/>
</dbReference>
<protein>
    <submittedName>
        <fullName evidence="2">AP endonuclease</fullName>
    </submittedName>
</protein>
<name>A0A1S2LQS1_9BACI</name>
<dbReference type="Proteomes" id="UP000180098">
    <property type="component" value="Unassembled WGS sequence"/>
</dbReference>
<dbReference type="AlphaFoldDB" id="A0A1S2LQS1"/>
<accession>A0A1S2LQS1</accession>
<keyword evidence="2" id="KW-0255">Endonuclease</keyword>
<keyword evidence="2" id="KW-0378">Hydrolase</keyword>
<proteinExistence type="predicted"/>
<reference evidence="2 3" key="1">
    <citation type="submission" date="2016-10" db="EMBL/GenBank/DDBJ databases">
        <title>Draft genome sequences of four alkaliphilic bacteria belonging to the Anaerobacillus genus.</title>
        <authorList>
            <person name="Bassil N.M."/>
            <person name="Lloyd J.R."/>
        </authorList>
    </citation>
    <scope>NUCLEOTIDE SEQUENCE [LARGE SCALE GENOMIC DNA]</scope>
    <source>
        <strain evidence="2 3">DSM 15340</strain>
    </source>
</reference>
<dbReference type="GO" id="GO:0004519">
    <property type="term" value="F:endonuclease activity"/>
    <property type="evidence" value="ECO:0007669"/>
    <property type="project" value="UniProtKB-KW"/>
</dbReference>